<keyword evidence="2" id="KW-0175">Coiled coil</keyword>
<evidence type="ECO:0000313" key="6">
    <source>
        <dbReference type="Proteomes" id="UP000610456"/>
    </source>
</evidence>
<dbReference type="Proteomes" id="UP000610456">
    <property type="component" value="Unassembled WGS sequence"/>
</dbReference>
<evidence type="ECO:0000256" key="2">
    <source>
        <dbReference type="SAM" id="Coils"/>
    </source>
</evidence>
<evidence type="ECO:0000256" key="1">
    <source>
        <dbReference type="ARBA" id="ARBA00022553"/>
    </source>
</evidence>
<organism evidence="5 6">
    <name type="scientific">Salinimicrobium marinum</name>
    <dbReference type="NCBI Taxonomy" id="680283"/>
    <lineage>
        <taxon>Bacteria</taxon>
        <taxon>Pseudomonadati</taxon>
        <taxon>Bacteroidota</taxon>
        <taxon>Flavobacteriia</taxon>
        <taxon>Flavobacteriales</taxon>
        <taxon>Flavobacteriaceae</taxon>
        <taxon>Salinimicrobium</taxon>
    </lineage>
</organism>
<sequence length="898" mass="103698">MYEAGNQNWMVSQSNSKDIYIANSSGLLEYTGAEWKVYPMPNNTIVRSVKAVDSLIFTGAYMEMGFWKKNDYGILEYTSLISKFPDEIRDGEQFWHMEIIGEILIFQSFEGLYTYNIKKDEISRIESRPNSAVSSLFNVENKIYFHVLGEGLYMIENGVPQLIIEDALIPDSELTLLYRQHGHLIIVSQSGNFYSWDGAKLDRLSPEFNKKTKDLSIFSAVNLPDGSLVLGTIEDGIYILNPDGAIRHHFNQEKGLLNNTVLSLFLDKDQNIWAGLDNGISIINMDSPFRLFEDHKGSIGSVYASFQDENYLYLGTNQGLYYRETGEEDFHFMEGTNGQVWSLQRIDGTLFCGHNRGTYVVEGKFARRIAEHAGTWVVKKYDYHPDYYLQGHYNGISLLKKQNGAFIPQPKLEGFPHSSKSIVTGDNGDIWIANEHKGVFRLRFNDATNTISETENYQFQNTSGITSSIFRFNDTLYYSTTNKIFQFNNSENKFTENHLLGRTLKDLERISGKIINEREDKIWGFSGNAIFSVAPEPLSNDYKVASIYLPKDLRNITLGYENVTALGSDVYLLGVANGYLEFERTERAEINKEIRINEVATAPLDETPRSVNLYEDPIFHYKNNNISFTYSIPEFKKFLVPEYSYRLVGLSDQWSDWSKTPAASFKNLSFGNYEFQVRGRIGEENTLVQTFSFKVERPWYFSFTAFAVYFLLFLLLLVLIHKTYKRQHEKLIEENEKELRMKNLEAEQKIIKLQNQQLERDVSSKNKELAVSTMSLIKKNEFLTSIKQKLKDSAHSSEVNSVIKTIDKDINEEDNWRFFKEAFNNADKDFFKKIKALHPQLTSNDLKLCAYLRLNLSSKEIAPLLNISVKSVEIKRYRLRKKMDLPREKNLTDYILEI</sequence>
<reference evidence="5" key="1">
    <citation type="journal article" date="2014" name="Int. J. Syst. Evol. Microbiol.">
        <title>Complete genome sequence of Corynebacterium casei LMG S-19264T (=DSM 44701T), isolated from a smear-ripened cheese.</title>
        <authorList>
            <consortium name="US DOE Joint Genome Institute (JGI-PGF)"/>
            <person name="Walter F."/>
            <person name="Albersmeier A."/>
            <person name="Kalinowski J."/>
            <person name="Ruckert C."/>
        </authorList>
    </citation>
    <scope>NUCLEOTIDE SEQUENCE</scope>
    <source>
        <strain evidence="5">KCTC 12719</strain>
    </source>
</reference>
<dbReference type="InterPro" id="IPR036322">
    <property type="entry name" value="WD40_repeat_dom_sf"/>
</dbReference>
<feature type="transmembrane region" description="Helical" evidence="3">
    <location>
        <begin position="699"/>
        <end position="720"/>
    </location>
</feature>
<dbReference type="SMART" id="SM00421">
    <property type="entry name" value="HTH_LUXR"/>
    <property type="match status" value="1"/>
</dbReference>
<dbReference type="InterPro" id="IPR011123">
    <property type="entry name" value="Y_Y_Y"/>
</dbReference>
<gene>
    <name evidence="5" type="ORF">GCM10007103_28690</name>
</gene>
<dbReference type="GO" id="GO:0003677">
    <property type="term" value="F:DNA binding"/>
    <property type="evidence" value="ECO:0007669"/>
    <property type="project" value="InterPro"/>
</dbReference>
<dbReference type="PANTHER" id="PTHR43547:SF2">
    <property type="entry name" value="HYBRID SIGNAL TRANSDUCTION HISTIDINE KINASE C"/>
    <property type="match status" value="1"/>
</dbReference>
<dbReference type="InterPro" id="IPR016032">
    <property type="entry name" value="Sig_transdc_resp-reg_C-effctor"/>
</dbReference>
<evidence type="ECO:0000259" key="4">
    <source>
        <dbReference type="SMART" id="SM00421"/>
    </source>
</evidence>
<dbReference type="Gene3D" id="1.10.10.10">
    <property type="entry name" value="Winged helix-like DNA-binding domain superfamily/Winged helix DNA-binding domain"/>
    <property type="match status" value="1"/>
</dbReference>
<dbReference type="GO" id="GO:0006355">
    <property type="term" value="P:regulation of DNA-templated transcription"/>
    <property type="evidence" value="ECO:0007669"/>
    <property type="project" value="InterPro"/>
</dbReference>
<dbReference type="InterPro" id="IPR036388">
    <property type="entry name" value="WH-like_DNA-bd_sf"/>
</dbReference>
<dbReference type="SUPFAM" id="SSF46894">
    <property type="entry name" value="C-terminal effector domain of the bipartite response regulators"/>
    <property type="match status" value="1"/>
</dbReference>
<keyword evidence="1" id="KW-0597">Phosphoprotein</keyword>
<protein>
    <recommendedName>
        <fullName evidence="4">HTH luxR-type domain-containing protein</fullName>
    </recommendedName>
</protein>
<dbReference type="SUPFAM" id="SSF50978">
    <property type="entry name" value="WD40 repeat-like"/>
    <property type="match status" value="1"/>
</dbReference>
<dbReference type="Gene3D" id="2.130.10.10">
    <property type="entry name" value="YVTN repeat-like/Quinoprotein amine dehydrogenase"/>
    <property type="match status" value="2"/>
</dbReference>
<keyword evidence="3" id="KW-0472">Membrane</keyword>
<dbReference type="Pfam" id="PF07495">
    <property type="entry name" value="Y_Y_Y"/>
    <property type="match status" value="1"/>
</dbReference>
<name>A0A918W1R8_9FLAO</name>
<dbReference type="PANTHER" id="PTHR43547">
    <property type="entry name" value="TWO-COMPONENT HISTIDINE KINASE"/>
    <property type="match status" value="1"/>
</dbReference>
<dbReference type="EMBL" id="BMXB01000014">
    <property type="protein sequence ID" value="GHA45831.1"/>
    <property type="molecule type" value="Genomic_DNA"/>
</dbReference>
<evidence type="ECO:0000313" key="5">
    <source>
        <dbReference type="EMBL" id="GHA45831.1"/>
    </source>
</evidence>
<dbReference type="Gene3D" id="2.60.40.10">
    <property type="entry name" value="Immunoglobulins"/>
    <property type="match status" value="1"/>
</dbReference>
<dbReference type="InterPro" id="IPR013783">
    <property type="entry name" value="Ig-like_fold"/>
</dbReference>
<evidence type="ECO:0000256" key="3">
    <source>
        <dbReference type="SAM" id="Phobius"/>
    </source>
</evidence>
<proteinExistence type="predicted"/>
<keyword evidence="3" id="KW-1133">Transmembrane helix</keyword>
<accession>A0A918W1R8</accession>
<feature type="coiled-coil region" evidence="2">
    <location>
        <begin position="721"/>
        <end position="761"/>
    </location>
</feature>
<keyword evidence="3" id="KW-0812">Transmembrane</keyword>
<dbReference type="GO" id="GO:0000155">
    <property type="term" value="F:phosphorelay sensor kinase activity"/>
    <property type="evidence" value="ECO:0007669"/>
    <property type="project" value="TreeGrafter"/>
</dbReference>
<feature type="domain" description="HTH luxR-type" evidence="4">
    <location>
        <begin position="838"/>
        <end position="895"/>
    </location>
</feature>
<comment type="caution">
    <text evidence="5">The sequence shown here is derived from an EMBL/GenBank/DDBJ whole genome shotgun (WGS) entry which is preliminary data.</text>
</comment>
<keyword evidence="6" id="KW-1185">Reference proteome</keyword>
<dbReference type="InterPro" id="IPR000792">
    <property type="entry name" value="Tscrpt_reg_LuxR_C"/>
</dbReference>
<dbReference type="InterPro" id="IPR015943">
    <property type="entry name" value="WD40/YVTN_repeat-like_dom_sf"/>
</dbReference>
<reference evidence="5" key="2">
    <citation type="submission" date="2020-09" db="EMBL/GenBank/DDBJ databases">
        <authorList>
            <person name="Sun Q."/>
            <person name="Kim S."/>
        </authorList>
    </citation>
    <scope>NUCLEOTIDE SEQUENCE</scope>
    <source>
        <strain evidence="5">KCTC 12719</strain>
    </source>
</reference>
<dbReference type="AlphaFoldDB" id="A0A918W1R8"/>